<sequence length="472" mass="51769">MAEPSKEIPPSETAAASASDDAQSEDGWQPGEKYNWFRGVFFQATIVGIAAFAAPGLWNAMNSVGAGGQQTPYLVMAGNALLFSLMTITCLIGSIVANRFGLKYTLIFGTTGFVLYSAALYTNNRYGTEWFIYVGSAACGITAGLFWSAEGAIMLSYPEADKRGKYLAYWLCYRNSGSILGGAINLAFNAKGSRTGKLDWRTYIVFVVLQCLGPALAFLLSPPEKVRRRNGTRVAKIERISDLEELKALGRLMIRKELLLLTPLFIYINWCLPYIGSYMSLYFTVRSRALASLVSALAQIVGTLFMGTFLDWPRFSVRTRATSAYIFVMALIGGCWAWGTVVQREYSARSPGLDWSDDGFGRGWALYILWQTCWALTYNFGYWMIGSLAREAADVPRLTSYVRALESAGQTISSGISSTKTPLITALGINFGLWGVAIVPAYLVVSKIGVDYVGFKKSETTARVEEAVDTKA</sequence>
<evidence type="ECO:0000256" key="6">
    <source>
        <dbReference type="SAM" id="Phobius"/>
    </source>
</evidence>
<dbReference type="InterPro" id="IPR036259">
    <property type="entry name" value="MFS_trans_sf"/>
</dbReference>
<dbReference type="InterPro" id="IPR010291">
    <property type="entry name" value="Ion_channel_UNC-93"/>
</dbReference>
<feature type="transmembrane region" description="Helical" evidence="6">
    <location>
        <begin position="167"/>
        <end position="188"/>
    </location>
</feature>
<feature type="transmembrane region" description="Helical" evidence="6">
    <location>
        <begin position="73"/>
        <end position="97"/>
    </location>
</feature>
<dbReference type="GO" id="GO:0016020">
    <property type="term" value="C:membrane"/>
    <property type="evidence" value="ECO:0007669"/>
    <property type="project" value="UniProtKB-SubCell"/>
</dbReference>
<dbReference type="SUPFAM" id="SSF103473">
    <property type="entry name" value="MFS general substrate transporter"/>
    <property type="match status" value="1"/>
</dbReference>
<name>A0A8K0TSL2_9PEZI</name>
<keyword evidence="8" id="KW-1185">Reference proteome</keyword>
<dbReference type="Gene3D" id="1.20.1250.20">
    <property type="entry name" value="MFS general substrate transporter like domains"/>
    <property type="match status" value="1"/>
</dbReference>
<keyword evidence="2 6" id="KW-0812">Transmembrane</keyword>
<feature type="transmembrane region" description="Helical" evidence="6">
    <location>
        <begin position="40"/>
        <end position="61"/>
    </location>
</feature>
<dbReference type="InterPro" id="IPR051617">
    <property type="entry name" value="UNC-93-like_regulator"/>
</dbReference>
<feature type="transmembrane region" description="Helical" evidence="6">
    <location>
        <begin position="258"/>
        <end position="283"/>
    </location>
</feature>
<dbReference type="PANTHER" id="PTHR23294:SF19">
    <property type="entry name" value="DUF895 DOMAIN MEMBRANE PROTEIN-RELATED"/>
    <property type="match status" value="1"/>
</dbReference>
<feature type="transmembrane region" description="Helical" evidence="6">
    <location>
        <begin position="200"/>
        <end position="220"/>
    </location>
</feature>
<feature type="transmembrane region" description="Helical" evidence="6">
    <location>
        <begin position="104"/>
        <end position="124"/>
    </location>
</feature>
<evidence type="ECO:0000256" key="3">
    <source>
        <dbReference type="ARBA" id="ARBA00022989"/>
    </source>
</evidence>
<evidence type="ECO:0000256" key="2">
    <source>
        <dbReference type="ARBA" id="ARBA00022692"/>
    </source>
</evidence>
<dbReference type="Pfam" id="PF05978">
    <property type="entry name" value="UNC-93"/>
    <property type="match status" value="1"/>
</dbReference>
<dbReference type="Proteomes" id="UP000813385">
    <property type="component" value="Unassembled WGS sequence"/>
</dbReference>
<evidence type="ECO:0000256" key="4">
    <source>
        <dbReference type="ARBA" id="ARBA00023136"/>
    </source>
</evidence>
<dbReference type="OrthoDB" id="196103at2759"/>
<dbReference type="AlphaFoldDB" id="A0A8K0TSL2"/>
<evidence type="ECO:0000313" key="8">
    <source>
        <dbReference type="Proteomes" id="UP000813385"/>
    </source>
</evidence>
<feature type="transmembrane region" description="Helical" evidence="6">
    <location>
        <begin position="130"/>
        <end position="155"/>
    </location>
</feature>
<feature type="transmembrane region" description="Helical" evidence="6">
    <location>
        <begin position="324"/>
        <end position="344"/>
    </location>
</feature>
<keyword evidence="3 6" id="KW-1133">Transmembrane helix</keyword>
<comment type="caution">
    <text evidence="7">The sequence shown here is derived from an EMBL/GenBank/DDBJ whole genome shotgun (WGS) entry which is preliminary data.</text>
</comment>
<protein>
    <submittedName>
        <fullName evidence="7">Major facilitator superfamily domain-containing protein</fullName>
    </submittedName>
</protein>
<keyword evidence="4 6" id="KW-0472">Membrane</keyword>
<dbReference type="EMBL" id="JAGPXD010000002">
    <property type="protein sequence ID" value="KAH7368707.1"/>
    <property type="molecule type" value="Genomic_DNA"/>
</dbReference>
<evidence type="ECO:0000313" key="7">
    <source>
        <dbReference type="EMBL" id="KAH7368707.1"/>
    </source>
</evidence>
<gene>
    <name evidence="7" type="ORF">B0T11DRAFT_66798</name>
</gene>
<comment type="subcellular location">
    <subcellularLocation>
        <location evidence="1">Membrane</location>
        <topology evidence="1">Multi-pass membrane protein</topology>
    </subcellularLocation>
</comment>
<reference evidence="7" key="1">
    <citation type="journal article" date="2021" name="Nat. Commun.">
        <title>Genetic determinants of endophytism in the Arabidopsis root mycobiome.</title>
        <authorList>
            <person name="Mesny F."/>
            <person name="Miyauchi S."/>
            <person name="Thiergart T."/>
            <person name="Pickel B."/>
            <person name="Atanasova L."/>
            <person name="Karlsson M."/>
            <person name="Huettel B."/>
            <person name="Barry K.W."/>
            <person name="Haridas S."/>
            <person name="Chen C."/>
            <person name="Bauer D."/>
            <person name="Andreopoulos W."/>
            <person name="Pangilinan J."/>
            <person name="LaButti K."/>
            <person name="Riley R."/>
            <person name="Lipzen A."/>
            <person name="Clum A."/>
            <person name="Drula E."/>
            <person name="Henrissat B."/>
            <person name="Kohler A."/>
            <person name="Grigoriev I.V."/>
            <person name="Martin F.M."/>
            <person name="Hacquard S."/>
        </authorList>
    </citation>
    <scope>NUCLEOTIDE SEQUENCE</scope>
    <source>
        <strain evidence="7">MPI-CAGE-AT-0016</strain>
    </source>
</reference>
<accession>A0A8K0TSL2</accession>
<dbReference type="PANTHER" id="PTHR23294">
    <property type="entry name" value="ET TRANSLATION PRODUCT-RELATED"/>
    <property type="match status" value="1"/>
</dbReference>
<feature type="transmembrane region" description="Helical" evidence="6">
    <location>
        <begin position="423"/>
        <end position="445"/>
    </location>
</feature>
<evidence type="ECO:0000256" key="5">
    <source>
        <dbReference type="SAM" id="MobiDB-lite"/>
    </source>
</evidence>
<feature type="transmembrane region" description="Helical" evidence="6">
    <location>
        <begin position="289"/>
        <end position="312"/>
    </location>
</feature>
<feature type="region of interest" description="Disordered" evidence="5">
    <location>
        <begin position="1"/>
        <end position="27"/>
    </location>
</feature>
<organism evidence="7 8">
    <name type="scientific">Plectosphaerella cucumerina</name>
    <dbReference type="NCBI Taxonomy" id="40658"/>
    <lineage>
        <taxon>Eukaryota</taxon>
        <taxon>Fungi</taxon>
        <taxon>Dikarya</taxon>
        <taxon>Ascomycota</taxon>
        <taxon>Pezizomycotina</taxon>
        <taxon>Sordariomycetes</taxon>
        <taxon>Hypocreomycetidae</taxon>
        <taxon>Glomerellales</taxon>
        <taxon>Plectosphaerellaceae</taxon>
        <taxon>Plectosphaerella</taxon>
    </lineage>
</organism>
<feature type="transmembrane region" description="Helical" evidence="6">
    <location>
        <begin position="364"/>
        <end position="385"/>
    </location>
</feature>
<evidence type="ECO:0000256" key="1">
    <source>
        <dbReference type="ARBA" id="ARBA00004141"/>
    </source>
</evidence>
<proteinExistence type="predicted"/>